<comment type="similarity">
    <text evidence="14">Belongs to the DEAD box helicase family. DEAH subfamily. PRP16 sub-subfamily.</text>
</comment>
<dbReference type="GO" id="GO:0005681">
    <property type="term" value="C:spliceosomal complex"/>
    <property type="evidence" value="ECO:0007669"/>
    <property type="project" value="UniProtKB-KW"/>
</dbReference>
<evidence type="ECO:0000256" key="13">
    <source>
        <dbReference type="ARBA" id="ARBA00023242"/>
    </source>
</evidence>
<feature type="domain" description="Helicase ATP-binding" evidence="23">
    <location>
        <begin position="570"/>
        <end position="733"/>
    </location>
</feature>
<dbReference type="InterPro" id="IPR011709">
    <property type="entry name" value="DEAD-box_helicase_OB_fold"/>
</dbReference>
<dbReference type="PROSITE" id="PS00690">
    <property type="entry name" value="DEAH_ATP_HELICASE"/>
    <property type="match status" value="1"/>
</dbReference>
<accession>A0A8C7Y5G0</accession>
<dbReference type="Gene3D" id="1.20.120.1080">
    <property type="match status" value="1"/>
</dbReference>
<evidence type="ECO:0000256" key="3">
    <source>
        <dbReference type="ARBA" id="ARBA00022499"/>
    </source>
</evidence>
<evidence type="ECO:0000256" key="5">
    <source>
        <dbReference type="ARBA" id="ARBA00022664"/>
    </source>
</evidence>
<dbReference type="Pfam" id="PF07717">
    <property type="entry name" value="OB_NTP_bind"/>
    <property type="match status" value="1"/>
</dbReference>
<evidence type="ECO:0000256" key="1">
    <source>
        <dbReference type="ARBA" id="ARBA00004123"/>
    </source>
</evidence>
<dbReference type="SUPFAM" id="SSF52540">
    <property type="entry name" value="P-loop containing nucleoside triphosphate hydrolases"/>
    <property type="match status" value="1"/>
</dbReference>
<evidence type="ECO:0000259" key="23">
    <source>
        <dbReference type="PROSITE" id="PS51192"/>
    </source>
</evidence>
<keyword evidence="4" id="KW-0597">Phosphoprotein</keyword>
<evidence type="ECO:0000256" key="14">
    <source>
        <dbReference type="ARBA" id="ARBA00038040"/>
    </source>
</evidence>
<evidence type="ECO:0000259" key="24">
    <source>
        <dbReference type="PROSITE" id="PS51194"/>
    </source>
</evidence>
<feature type="compositionally biased region" description="Polar residues" evidence="22">
    <location>
        <begin position="247"/>
        <end position="258"/>
    </location>
</feature>
<dbReference type="PANTHER" id="PTHR18934:SF91">
    <property type="entry name" value="PRE-MRNA-SPLICING FACTOR ATP-DEPENDENT RNA HELICASE PRP16"/>
    <property type="match status" value="1"/>
</dbReference>
<comment type="function">
    <text evidence="16">Probable ATP-binding RNA helicase. Involved in pre-mRNA splicing as component of the spliceosome.</text>
</comment>
<evidence type="ECO:0000256" key="6">
    <source>
        <dbReference type="ARBA" id="ARBA00022728"/>
    </source>
</evidence>
<dbReference type="GO" id="GO:0005524">
    <property type="term" value="F:ATP binding"/>
    <property type="evidence" value="ECO:0007669"/>
    <property type="project" value="UniProtKB-KW"/>
</dbReference>
<dbReference type="PROSITE" id="PS51192">
    <property type="entry name" value="HELICASE_ATP_BIND_1"/>
    <property type="match status" value="1"/>
</dbReference>
<keyword evidence="12" id="KW-0508">mRNA splicing</keyword>
<evidence type="ECO:0000256" key="16">
    <source>
        <dbReference type="ARBA" id="ARBA00053124"/>
    </source>
</evidence>
<dbReference type="GeneTree" id="ENSGT00940000156898"/>
<keyword evidence="7" id="KW-0547">Nucleotide-binding</keyword>
<dbReference type="AlphaFoldDB" id="A0A8C7Y5G0"/>
<feature type="domain" description="Helicase C-terminal" evidence="24">
    <location>
        <begin position="755"/>
        <end position="930"/>
    </location>
</feature>
<evidence type="ECO:0000256" key="4">
    <source>
        <dbReference type="ARBA" id="ARBA00022553"/>
    </source>
</evidence>
<feature type="region of interest" description="Disordered" evidence="22">
    <location>
        <begin position="1"/>
        <end position="21"/>
    </location>
</feature>
<evidence type="ECO:0000313" key="25">
    <source>
        <dbReference type="Ensembl" id="ENSOSIP00000022454.1"/>
    </source>
</evidence>
<dbReference type="InterPro" id="IPR027417">
    <property type="entry name" value="P-loop_NTPase"/>
</dbReference>
<dbReference type="CDD" id="cd17983">
    <property type="entry name" value="DEXHc_DHX38"/>
    <property type="match status" value="1"/>
</dbReference>
<feature type="compositionally biased region" description="Basic and acidic residues" evidence="22">
    <location>
        <begin position="56"/>
        <end position="75"/>
    </location>
</feature>
<evidence type="ECO:0000256" key="9">
    <source>
        <dbReference type="ARBA" id="ARBA00022806"/>
    </source>
</evidence>
<reference evidence="25" key="2">
    <citation type="submission" date="2025-09" db="UniProtKB">
        <authorList>
            <consortium name="Ensembl"/>
        </authorList>
    </citation>
    <scope>IDENTIFICATION</scope>
</reference>
<dbReference type="GO" id="GO:0016787">
    <property type="term" value="F:hydrolase activity"/>
    <property type="evidence" value="ECO:0007669"/>
    <property type="project" value="UniProtKB-KW"/>
</dbReference>
<evidence type="ECO:0000313" key="26">
    <source>
        <dbReference type="Proteomes" id="UP000694383"/>
    </source>
</evidence>
<protein>
    <recommendedName>
        <fullName evidence="18">Pre-mRNA-splicing factor ATP-dependent RNA helicase PRP16</fullName>
        <ecNumber evidence="2">3.6.4.13</ecNumber>
    </recommendedName>
    <alternativeName>
        <fullName evidence="19">ATP-dependent RNA helicase DHX38</fullName>
    </alternativeName>
    <alternativeName>
        <fullName evidence="20">DEAH box protein 38</fullName>
    </alternativeName>
</protein>
<evidence type="ECO:0000256" key="17">
    <source>
        <dbReference type="ARBA" id="ARBA00062997"/>
    </source>
</evidence>
<dbReference type="FunFam" id="3.40.50.300:FF:000313">
    <property type="entry name" value="Pre-mRNA-splicing factor ATP-dependent RNA helicase PRP16"/>
    <property type="match status" value="1"/>
</dbReference>
<comment type="catalytic activity">
    <reaction evidence="15">
        <text>ATP + H2O = ADP + phosphate + H(+)</text>
        <dbReference type="Rhea" id="RHEA:13065"/>
        <dbReference type="ChEBI" id="CHEBI:15377"/>
        <dbReference type="ChEBI" id="CHEBI:15378"/>
        <dbReference type="ChEBI" id="CHEBI:30616"/>
        <dbReference type="ChEBI" id="CHEBI:43474"/>
        <dbReference type="ChEBI" id="CHEBI:456216"/>
        <dbReference type="EC" id="3.6.4.13"/>
    </reaction>
</comment>
<keyword evidence="6" id="KW-0747">Spliceosome</keyword>
<evidence type="ECO:0000256" key="21">
    <source>
        <dbReference type="SAM" id="Coils"/>
    </source>
</evidence>
<dbReference type="InterPro" id="IPR001650">
    <property type="entry name" value="Helicase_C-like"/>
</dbReference>
<feature type="coiled-coil region" evidence="21">
    <location>
        <begin position="1183"/>
        <end position="1217"/>
    </location>
</feature>
<dbReference type="EC" id="3.6.4.13" evidence="2"/>
<dbReference type="FunFam" id="3.40.50.300:FF:004736">
    <property type="entry name" value="Pre-mRNA-splicing factor ATP-dependent RNA helicase PRP16"/>
    <property type="match status" value="1"/>
</dbReference>
<dbReference type="SMART" id="SM00490">
    <property type="entry name" value="HELICc"/>
    <property type="match status" value="1"/>
</dbReference>
<reference evidence="25" key="1">
    <citation type="submission" date="2025-08" db="UniProtKB">
        <authorList>
            <consortium name="Ensembl"/>
        </authorList>
    </citation>
    <scope>IDENTIFICATION</scope>
</reference>
<dbReference type="InterPro" id="IPR014001">
    <property type="entry name" value="Helicase_ATP-bd"/>
</dbReference>
<dbReference type="Pfam" id="PF04408">
    <property type="entry name" value="WHD_HA2"/>
    <property type="match status" value="1"/>
</dbReference>
<keyword evidence="10" id="KW-0067">ATP-binding</keyword>
<dbReference type="SMART" id="SM00487">
    <property type="entry name" value="DEXDc"/>
    <property type="match status" value="1"/>
</dbReference>
<keyword evidence="5" id="KW-0507">mRNA processing</keyword>
<dbReference type="Ensembl" id="ENSOSIT00000023718.1">
    <property type="protein sequence ID" value="ENSOSIP00000022454.1"/>
    <property type="gene ID" value="ENSOSIG00000011817.1"/>
</dbReference>
<feature type="compositionally biased region" description="Basic and acidic residues" evidence="22">
    <location>
        <begin position="137"/>
        <end position="184"/>
    </location>
</feature>
<keyword evidence="3" id="KW-1017">Isopeptide bond</keyword>
<feature type="compositionally biased region" description="Basic and acidic residues" evidence="22">
    <location>
        <begin position="1"/>
        <end position="12"/>
    </location>
</feature>
<keyword evidence="26" id="KW-1185">Reference proteome</keyword>
<dbReference type="Pfam" id="PF21010">
    <property type="entry name" value="HA2_C"/>
    <property type="match status" value="1"/>
</dbReference>
<organism evidence="25 26">
    <name type="scientific">Oryzias sinensis</name>
    <name type="common">Chinese medaka</name>
    <dbReference type="NCBI Taxonomy" id="183150"/>
    <lineage>
        <taxon>Eukaryota</taxon>
        <taxon>Metazoa</taxon>
        <taxon>Chordata</taxon>
        <taxon>Craniata</taxon>
        <taxon>Vertebrata</taxon>
        <taxon>Euteleostomi</taxon>
        <taxon>Actinopterygii</taxon>
        <taxon>Neopterygii</taxon>
        <taxon>Teleostei</taxon>
        <taxon>Neoteleostei</taxon>
        <taxon>Acanthomorphata</taxon>
        <taxon>Ovalentaria</taxon>
        <taxon>Atherinomorphae</taxon>
        <taxon>Beloniformes</taxon>
        <taxon>Adrianichthyidae</taxon>
        <taxon>Oryziinae</taxon>
        <taxon>Oryzias</taxon>
    </lineage>
</organism>
<dbReference type="GO" id="GO:0000398">
    <property type="term" value="P:mRNA splicing, via spliceosome"/>
    <property type="evidence" value="ECO:0007669"/>
    <property type="project" value="UniProtKB-ARBA"/>
</dbReference>
<evidence type="ECO:0000256" key="11">
    <source>
        <dbReference type="ARBA" id="ARBA00022843"/>
    </source>
</evidence>
<dbReference type="GO" id="GO:0034458">
    <property type="term" value="F:3'-5' RNA helicase activity"/>
    <property type="evidence" value="ECO:0007669"/>
    <property type="project" value="TreeGrafter"/>
</dbReference>
<dbReference type="PROSITE" id="PS51194">
    <property type="entry name" value="HELICASE_CTER"/>
    <property type="match status" value="1"/>
</dbReference>
<evidence type="ECO:0000256" key="20">
    <source>
        <dbReference type="ARBA" id="ARBA00083364"/>
    </source>
</evidence>
<keyword evidence="13" id="KW-0539">Nucleus</keyword>
<evidence type="ECO:0000256" key="19">
    <source>
        <dbReference type="ARBA" id="ARBA00080917"/>
    </source>
</evidence>
<dbReference type="Proteomes" id="UP000694383">
    <property type="component" value="Unplaced"/>
</dbReference>
<evidence type="ECO:0000256" key="15">
    <source>
        <dbReference type="ARBA" id="ARBA00047984"/>
    </source>
</evidence>
<dbReference type="PANTHER" id="PTHR18934">
    <property type="entry name" value="ATP-DEPENDENT RNA HELICASE"/>
    <property type="match status" value="1"/>
</dbReference>
<dbReference type="InterPro" id="IPR048333">
    <property type="entry name" value="HA2_WH"/>
</dbReference>
<dbReference type="CDD" id="cd18791">
    <property type="entry name" value="SF2_C_RHA"/>
    <property type="match status" value="1"/>
</dbReference>
<evidence type="ECO:0000256" key="12">
    <source>
        <dbReference type="ARBA" id="ARBA00023187"/>
    </source>
</evidence>
<evidence type="ECO:0000256" key="10">
    <source>
        <dbReference type="ARBA" id="ARBA00022840"/>
    </source>
</evidence>
<evidence type="ECO:0000256" key="7">
    <source>
        <dbReference type="ARBA" id="ARBA00022741"/>
    </source>
</evidence>
<dbReference type="InterPro" id="IPR007502">
    <property type="entry name" value="Helicase-assoc_dom"/>
</dbReference>
<evidence type="ECO:0000256" key="18">
    <source>
        <dbReference type="ARBA" id="ARBA00070009"/>
    </source>
</evidence>
<comment type="subcellular location">
    <subcellularLocation>
        <location evidence="1">Nucleus</location>
    </subcellularLocation>
</comment>
<feature type="compositionally biased region" description="Basic and acidic residues" evidence="22">
    <location>
        <begin position="320"/>
        <end position="336"/>
    </location>
</feature>
<evidence type="ECO:0000256" key="8">
    <source>
        <dbReference type="ARBA" id="ARBA00022801"/>
    </source>
</evidence>
<comment type="subunit">
    <text evidence="17">Identified in the spliceosome C complex.</text>
</comment>
<feature type="compositionally biased region" description="Basic and acidic residues" evidence="22">
    <location>
        <begin position="192"/>
        <end position="223"/>
    </location>
</feature>
<dbReference type="Pfam" id="PF00270">
    <property type="entry name" value="DEAD"/>
    <property type="match status" value="1"/>
</dbReference>
<dbReference type="InterPro" id="IPR011545">
    <property type="entry name" value="DEAD/DEAH_box_helicase_dom"/>
</dbReference>
<proteinExistence type="inferred from homology"/>
<feature type="region of interest" description="Disordered" evidence="22">
    <location>
        <begin position="56"/>
        <end position="340"/>
    </location>
</feature>
<name>A0A8C7Y5G0_9TELE</name>
<dbReference type="GO" id="GO:0003723">
    <property type="term" value="F:RNA binding"/>
    <property type="evidence" value="ECO:0007669"/>
    <property type="project" value="TreeGrafter"/>
</dbReference>
<dbReference type="FunFam" id="1.20.120.1080:FF:000001">
    <property type="entry name" value="Pre-mRNA-splicing factor ATP-dependent RNA helicase"/>
    <property type="match status" value="1"/>
</dbReference>
<keyword evidence="11" id="KW-0832">Ubl conjugation</keyword>
<evidence type="ECO:0000256" key="2">
    <source>
        <dbReference type="ARBA" id="ARBA00012552"/>
    </source>
</evidence>
<evidence type="ECO:0000256" key="22">
    <source>
        <dbReference type="SAM" id="MobiDB-lite"/>
    </source>
</evidence>
<dbReference type="Gene3D" id="3.40.50.300">
    <property type="entry name" value="P-loop containing nucleotide triphosphate hydrolases"/>
    <property type="match status" value="2"/>
</dbReference>
<keyword evidence="8" id="KW-0378">Hydrolase</keyword>
<sequence>MEEEDVSMHRLEGTSPEAQVGGLIVKKKSTAAEPHVFRAPTPRTSLLGLDLLAAQKRKERETKEQEQFNCDERDRKKSKISSYKDWEEGKSDSDSDEEDDEENKNAKKERKYRVTGSETPSNPGGVSEEFRRRHQQREKDRREHGVYASSKEDKRRDKDRSRDGSRERRSEREKDHLNEREHSHGRGSSSSRSERGEHSERSERSQRDVWSERISRGSKRDEPSTPLQRPRDSFTPSHSNWDEDDSGYNSMRHSQWESPSPFPSPRDSERSHLTSKPHSILTEIAEQHDTPLPTPSYKYNEWANDRKHLGSTPRLSQGKGRKEGAEGGIMFDKESEKEEWEEDQKQADRDWYMMDEGYDEFHNPFTSTSEEYVKKREQILQKQTQKRISAQKRQINEDNERWETNRMLTSGVVQRLEVDEDFEEDNATKVHLLVHNLVPPFLDGRIVFTKQPEPVIPVKDATSDMAIISRKGSQLVRKHREQKERKKAQHKHWELAGTKLGDIMGIKKTEEEEPGGKAVGEDGKVDYKADQKFADHMKEKSEASSDFAKKKSLLEQRQYLPIFAVRQQLLNIIRDNSIVIVVGETGSGKTTQLTQYLHEDGYTRYGMVGCTQPRRVAAMSVAKRVSEEIGSNLGEEVGYAIRFEDCTSESTMIKYMTDGILLRESLRESDLDHYSAVIMDEAHERSLNTDVLFGLLREVVSRRNDLKLIVTSATMDSDKFAAFFGNVPIFHIPGRTFPVDILFSKTPQEDYVEAAVKQALQIHLSGMVGDILIFMPGQEDIEVTSDQIVERLGELDNAPPLAVLPIYSQLPSDLQAKIFQKAPDGVRKCIVATNIAETSLTVDGIMFVVDSGYCKLKVFNPRIGMDALQVYPISQANANQRSGRAGRTGPGQCYRLYTQSAYKNEMLTTTIPEIQRTNLANVVLLLKSLGVQDLLLFHFMDPPPEDNMLNSMYQLWILGALDNTGALTPTGRLMVEFPLDPALSKMLIVSCDMGCSADILIIVSMLSVPAIFYRPKGREEESDQVREKFSVPESDHLTYLNVYNQWKNNNYSSIWCNDHFIHTKAMRKVREVRSQLKDIMVQQKMNLVSCGSDWDVIRKCICAAYFHQAAKLKGIGEYVNVRTGMPCHLHPTSSLFGMGYTPDYIIYHELVMTTKEYMQCVTAVDGEWLAELGPMFYSVKQAGRSRQENRRRAKDEITNMEEEMAMAQEQLRTRREEQEKKSNMNIVRAVKICTPGRKEEAPMTPRRTPARFGL</sequence>
<feature type="compositionally biased region" description="Basic and acidic residues" evidence="22">
    <location>
        <begin position="82"/>
        <end position="93"/>
    </location>
</feature>
<keyword evidence="9" id="KW-0347">Helicase</keyword>
<dbReference type="SMART" id="SM00847">
    <property type="entry name" value="HA2"/>
    <property type="match status" value="1"/>
</dbReference>
<keyword evidence="21" id="KW-0175">Coiled coil</keyword>
<dbReference type="InterPro" id="IPR002464">
    <property type="entry name" value="DNA/RNA_helicase_DEAH_CS"/>
</dbReference>
<dbReference type="Pfam" id="PF00271">
    <property type="entry name" value="Helicase_C"/>
    <property type="match status" value="1"/>
</dbReference>